<name>A0ACC3BE31_9EURO</name>
<dbReference type="EMBL" id="JAOPJF010000006">
    <property type="protein sequence ID" value="KAK1148840.1"/>
    <property type="molecule type" value="Genomic_DNA"/>
</dbReference>
<evidence type="ECO:0000313" key="1">
    <source>
        <dbReference type="EMBL" id="KAK1148840.1"/>
    </source>
</evidence>
<keyword evidence="2" id="KW-1185">Reference proteome</keyword>
<evidence type="ECO:0000313" key="2">
    <source>
        <dbReference type="Proteomes" id="UP001177260"/>
    </source>
</evidence>
<gene>
    <name evidence="1" type="ORF">N8T08_008725</name>
</gene>
<accession>A0ACC3BE31</accession>
<organism evidence="1 2">
    <name type="scientific">Aspergillus melleus</name>
    <dbReference type="NCBI Taxonomy" id="138277"/>
    <lineage>
        <taxon>Eukaryota</taxon>
        <taxon>Fungi</taxon>
        <taxon>Dikarya</taxon>
        <taxon>Ascomycota</taxon>
        <taxon>Pezizomycotina</taxon>
        <taxon>Eurotiomycetes</taxon>
        <taxon>Eurotiomycetidae</taxon>
        <taxon>Eurotiales</taxon>
        <taxon>Aspergillaceae</taxon>
        <taxon>Aspergillus</taxon>
        <taxon>Aspergillus subgen. Circumdati</taxon>
    </lineage>
</organism>
<comment type="caution">
    <text evidence="1">The sequence shown here is derived from an EMBL/GenBank/DDBJ whole genome shotgun (WGS) entry which is preliminary data.</text>
</comment>
<sequence length="289" mass="32123">MAHLSERRFPPLTGQHDRSTLSQAPPPYTTSNGYEQDPFSDTPWFSSSSDPTQTAPIRFPPTLNGYLQWKFTYTFHLGPSGDDKRFAVSTHTTFLRSKQTMILHTGPSDEDPTLASIEGDQSMRDRPSPITIPRAQQRPVVEALHHATPYTRTPPTFAVDVPGPQKRSQREQFEWRTSRGNEISELTGHSAYGWKLVRLSRTVGPGSDNRRQRALGRASDGREVVAVLARNVSASMTKALKFQFLGSGLDGSMGETWEIMAIMTALQLWYYDTLSATMATTTTAAVVST</sequence>
<protein>
    <submittedName>
        <fullName evidence="1">Uncharacterized protein</fullName>
    </submittedName>
</protein>
<proteinExistence type="predicted"/>
<reference evidence="1 2" key="1">
    <citation type="journal article" date="2023" name="ACS Omega">
        <title>Identification of the Neoaspergillic Acid Biosynthesis Gene Cluster by Establishing an In Vitro CRISPR-Ribonucleoprotein Genetic System in Aspergillus melleus.</title>
        <authorList>
            <person name="Yuan B."/>
            <person name="Grau M.F."/>
            <person name="Murata R.M."/>
            <person name="Torok T."/>
            <person name="Venkateswaran K."/>
            <person name="Stajich J.E."/>
            <person name="Wang C.C.C."/>
        </authorList>
    </citation>
    <scope>NUCLEOTIDE SEQUENCE [LARGE SCALE GENOMIC DNA]</scope>
    <source>
        <strain evidence="1 2">IMV 1140</strain>
    </source>
</reference>
<dbReference type="Proteomes" id="UP001177260">
    <property type="component" value="Unassembled WGS sequence"/>
</dbReference>